<accession>A0A8H4QZK7</accession>
<comment type="caution">
    <text evidence="2">The sequence shown here is derived from an EMBL/GenBank/DDBJ whole genome shotgun (WGS) entry which is preliminary data.</text>
</comment>
<protein>
    <recommendedName>
        <fullName evidence="4">Coiled-coil domain-containing protein 58</fullName>
    </recommendedName>
</protein>
<dbReference type="GO" id="GO:0005758">
    <property type="term" value="C:mitochondrial intermembrane space"/>
    <property type="evidence" value="ECO:0007669"/>
    <property type="project" value="InterPro"/>
</dbReference>
<name>A0A8H4QZK7_9AGAR</name>
<evidence type="ECO:0000313" key="3">
    <source>
        <dbReference type="Proteomes" id="UP000521872"/>
    </source>
</evidence>
<evidence type="ECO:0008006" key="4">
    <source>
        <dbReference type="Google" id="ProtNLM"/>
    </source>
</evidence>
<dbReference type="InterPro" id="IPR019171">
    <property type="entry name" value="MIX23"/>
</dbReference>
<organism evidence="2 3">
    <name type="scientific">Agrocybe pediades</name>
    <dbReference type="NCBI Taxonomy" id="84607"/>
    <lineage>
        <taxon>Eukaryota</taxon>
        <taxon>Fungi</taxon>
        <taxon>Dikarya</taxon>
        <taxon>Basidiomycota</taxon>
        <taxon>Agaricomycotina</taxon>
        <taxon>Agaricomycetes</taxon>
        <taxon>Agaricomycetidae</taxon>
        <taxon>Agaricales</taxon>
        <taxon>Agaricineae</taxon>
        <taxon>Strophariaceae</taxon>
        <taxon>Agrocybe</taxon>
    </lineage>
</organism>
<dbReference type="PANTHER" id="PTHR31905:SF2">
    <property type="entry name" value="PROTEIN MIX23"/>
    <property type="match status" value="1"/>
</dbReference>
<dbReference type="PANTHER" id="PTHR31905">
    <property type="entry name" value="COILED-COIL DOMAIN-CONTAINING PROTEIN 58"/>
    <property type="match status" value="1"/>
</dbReference>
<gene>
    <name evidence="2" type="ORF">D9613_005089</name>
</gene>
<dbReference type="EMBL" id="JAACJL010000016">
    <property type="protein sequence ID" value="KAF4619162.1"/>
    <property type="molecule type" value="Genomic_DNA"/>
</dbReference>
<evidence type="ECO:0000313" key="2">
    <source>
        <dbReference type="EMBL" id="KAF4619162.1"/>
    </source>
</evidence>
<reference evidence="2 3" key="1">
    <citation type="submission" date="2019-12" db="EMBL/GenBank/DDBJ databases">
        <authorList>
            <person name="Floudas D."/>
            <person name="Bentzer J."/>
            <person name="Ahren D."/>
            <person name="Johansson T."/>
            <person name="Persson P."/>
            <person name="Tunlid A."/>
        </authorList>
    </citation>
    <scope>NUCLEOTIDE SEQUENCE [LARGE SCALE GENOMIC DNA]</scope>
    <source>
        <strain evidence="2 3">CBS 102.39</strain>
    </source>
</reference>
<comment type="similarity">
    <text evidence="1">Belongs to the MIX23 family.</text>
</comment>
<dbReference type="Proteomes" id="UP000521872">
    <property type="component" value="Unassembled WGS sequence"/>
</dbReference>
<dbReference type="AlphaFoldDB" id="A0A8H4QZK7"/>
<proteinExistence type="inferred from homology"/>
<sequence length="193" mass="22247">MPDEIMPPKQPQLGSLAVQGPSLNPQIIQISPNTCQDLSLFKGILKEYRKLDDTITMRLNRADAFMRDEDRIHGLSPNKTVQDQACEQIWRELVANWKRRTQLVNYCVGIVDQSLVEKRAAMEGLAQDPSSQRKVQAEIFANEVKRKHVHNELAVEAIVRKRVADAFRYRCQYFSAPQTDPEARKMWEEAAQR</sequence>
<evidence type="ECO:0000256" key="1">
    <source>
        <dbReference type="ARBA" id="ARBA00024204"/>
    </source>
</evidence>
<keyword evidence="3" id="KW-1185">Reference proteome</keyword>
<dbReference type="Pfam" id="PF09774">
    <property type="entry name" value="MIX23"/>
    <property type="match status" value="1"/>
</dbReference>